<dbReference type="AlphaFoldDB" id="A0A8X8XYC2"/>
<evidence type="ECO:0000313" key="16">
    <source>
        <dbReference type="EMBL" id="KAG6420907.1"/>
    </source>
</evidence>
<evidence type="ECO:0000256" key="2">
    <source>
        <dbReference type="ARBA" id="ARBA00022670"/>
    </source>
</evidence>
<evidence type="ECO:0000256" key="13">
    <source>
        <dbReference type="PIRSR" id="PIRSR621190-5"/>
    </source>
</evidence>
<gene>
    <name evidence="16" type="ORF">SASPL_117451</name>
</gene>
<evidence type="ECO:0000313" key="17">
    <source>
        <dbReference type="Proteomes" id="UP000298416"/>
    </source>
</evidence>
<dbReference type="CDD" id="cd04278">
    <property type="entry name" value="ZnMc_MMP"/>
    <property type="match status" value="1"/>
</dbReference>
<feature type="binding site" evidence="12">
    <location>
        <position position="207"/>
    </location>
    <ligand>
        <name>Ca(2+)</name>
        <dbReference type="ChEBI" id="CHEBI:29108"/>
        <label>2</label>
    </ligand>
</feature>
<dbReference type="SMART" id="SM00235">
    <property type="entry name" value="ZnMc"/>
    <property type="match status" value="1"/>
</dbReference>
<dbReference type="SUPFAM" id="SSF55486">
    <property type="entry name" value="Metalloproteases ('zincins'), catalytic domain"/>
    <property type="match status" value="1"/>
</dbReference>
<reference evidence="16" key="2">
    <citation type="submission" date="2020-08" db="EMBL/GenBank/DDBJ databases">
        <title>Plant Genome Project.</title>
        <authorList>
            <person name="Zhang R.-G."/>
        </authorList>
    </citation>
    <scope>NUCLEOTIDE SEQUENCE</scope>
    <source>
        <strain evidence="16">Huo1</strain>
        <tissue evidence="16">Leaf</tissue>
    </source>
</reference>
<comment type="cofactor">
    <cofactor evidence="12">
        <name>Zn(2+)</name>
        <dbReference type="ChEBI" id="CHEBI:29105"/>
    </cofactor>
    <text evidence="12">Binds 2 Zn(2+) ions per subunit.</text>
</comment>
<dbReference type="PANTHER" id="PTHR10201">
    <property type="entry name" value="MATRIX METALLOPROTEINASE"/>
    <property type="match status" value="1"/>
</dbReference>
<dbReference type="InterPro" id="IPR024079">
    <property type="entry name" value="MetalloPept_cat_dom_sf"/>
</dbReference>
<feature type="binding site" evidence="12">
    <location>
        <position position="242"/>
    </location>
    <ligand>
        <name>Zn(2+)</name>
        <dbReference type="ChEBI" id="CHEBI:29105"/>
        <label>1</label>
    </ligand>
</feature>
<evidence type="ECO:0000256" key="1">
    <source>
        <dbReference type="ARBA" id="ARBA00009614"/>
    </source>
</evidence>
<accession>A0A8X8XYC2</accession>
<dbReference type="InterPro" id="IPR001818">
    <property type="entry name" value="Pept_M10_metallopeptidase"/>
</dbReference>
<dbReference type="Pfam" id="PF01471">
    <property type="entry name" value="PG_binding_1"/>
    <property type="match status" value="1"/>
</dbReference>
<dbReference type="InterPro" id="IPR006026">
    <property type="entry name" value="Peptidase_Metallo"/>
</dbReference>
<evidence type="ECO:0000256" key="4">
    <source>
        <dbReference type="ARBA" id="ARBA00022729"/>
    </source>
</evidence>
<keyword evidence="7" id="KW-0482">Metalloprotease</keyword>
<keyword evidence="3 11" id="KW-0479">Metal-binding</keyword>
<keyword evidence="17" id="KW-1185">Reference proteome</keyword>
<feature type="binding site" evidence="12">
    <location>
        <position position="284"/>
    </location>
    <ligand>
        <name>Zn(2+)</name>
        <dbReference type="ChEBI" id="CHEBI:29105"/>
        <label>2</label>
        <note>catalytic</note>
    </ligand>
</feature>
<dbReference type="InterPro" id="IPR033739">
    <property type="entry name" value="M10A_MMP"/>
</dbReference>
<feature type="signal peptide" evidence="14">
    <location>
        <begin position="1"/>
        <end position="25"/>
    </location>
</feature>
<evidence type="ECO:0000256" key="9">
    <source>
        <dbReference type="ARBA" id="ARBA00023180"/>
    </source>
</evidence>
<keyword evidence="2" id="KW-0645">Protease</keyword>
<feature type="binding site" evidence="11">
    <location>
        <position position="270"/>
    </location>
    <ligand>
        <name>Zn(2+)</name>
        <dbReference type="ChEBI" id="CHEBI:29105"/>
        <label>2</label>
        <note>catalytic</note>
    </ligand>
</feature>
<dbReference type="GO" id="GO:0030198">
    <property type="term" value="P:extracellular matrix organization"/>
    <property type="evidence" value="ECO:0007669"/>
    <property type="project" value="TreeGrafter"/>
</dbReference>
<comment type="similarity">
    <text evidence="1">Belongs to the peptidase M10A family. Matrix metalloproteinases (MMPs) subfamily.</text>
</comment>
<evidence type="ECO:0000256" key="8">
    <source>
        <dbReference type="ARBA" id="ARBA00023145"/>
    </source>
</evidence>
<evidence type="ECO:0000259" key="15">
    <source>
        <dbReference type="SMART" id="SM00235"/>
    </source>
</evidence>
<evidence type="ECO:0000256" key="14">
    <source>
        <dbReference type="SAM" id="SignalP"/>
    </source>
</evidence>
<dbReference type="InterPro" id="IPR021158">
    <property type="entry name" value="Pept_M10A_Zn_BS"/>
</dbReference>
<evidence type="ECO:0000256" key="12">
    <source>
        <dbReference type="PIRSR" id="PIRSR621190-2"/>
    </source>
</evidence>
<feature type="binding site" evidence="12">
    <location>
        <position position="225"/>
    </location>
    <ligand>
        <name>Ca(2+)</name>
        <dbReference type="ChEBI" id="CHEBI:29108"/>
        <label>3</label>
    </ligand>
</feature>
<feature type="binding site" evidence="12">
    <location>
        <position position="247"/>
    </location>
    <ligand>
        <name>Ca(2+)</name>
        <dbReference type="ChEBI" id="CHEBI:29108"/>
        <label>3</label>
    </ligand>
</feature>
<proteinExistence type="inferred from homology"/>
<feature type="domain" description="Peptidase metallopeptidase" evidence="15">
    <location>
        <begin position="155"/>
        <end position="310"/>
    </location>
</feature>
<feature type="binding site" evidence="12">
    <location>
        <position position="247"/>
    </location>
    <ligand>
        <name>Ca(2+)</name>
        <dbReference type="ChEBI" id="CHEBI:29108"/>
        <label>1</label>
    </ligand>
</feature>
<feature type="chain" id="PRO_5036447500" description="Peptidase metallopeptidase domain-containing protein" evidence="14">
    <location>
        <begin position="26"/>
        <end position="310"/>
    </location>
</feature>
<sequence length="310" mass="34811">MALKLFQLLFLTFLAFLFFPTISHAKRNIPSDKKSSPFDFIKQLKGSHKGVNTKGIHQLKVYLKEFGYLEYLNQTHANDDDFDDILESAIKTYQENYGIEPTGRIDIITVSKMTAPRCGVPDIVNGTNYMHPGGKKHKSGSRNVHTVSHFSFFPGNPRWPSSKTHLTYRFLLNFPIEAMAPVARAFQKWESSTHFTFARVQTYQISDLVIGFHRYDHGDGAPFDGPGGTIAHAFSPTNGRFHYDADEWWSIGSVEDAFDLETVALHEIGHLLGLGHSSVDASIMYPSISAGEIKNLHDDDIQGISALYNL</sequence>
<dbReference type="GO" id="GO:0004222">
    <property type="term" value="F:metalloendopeptidase activity"/>
    <property type="evidence" value="ECO:0007669"/>
    <property type="project" value="InterPro"/>
</dbReference>
<keyword evidence="9" id="KW-0325">Glycoprotein</keyword>
<dbReference type="InterPro" id="IPR002477">
    <property type="entry name" value="Peptidoglycan-bd-like"/>
</dbReference>
<comment type="cofactor">
    <cofactor evidence="12">
        <name>Ca(2+)</name>
        <dbReference type="ChEBI" id="CHEBI:29108"/>
    </cofactor>
    <text evidence="12">Can bind about 5 Ca(2+) ions per subunit.</text>
</comment>
<evidence type="ECO:0000256" key="7">
    <source>
        <dbReference type="ARBA" id="ARBA00023049"/>
    </source>
</evidence>
<feature type="binding site" description="in inhibited form" evidence="12">
    <location>
        <position position="118"/>
    </location>
    <ligand>
        <name>Zn(2+)</name>
        <dbReference type="ChEBI" id="CHEBI:29105"/>
        <label>2</label>
        <note>catalytic</note>
    </ligand>
</feature>
<keyword evidence="8" id="KW-0865">Zymogen</keyword>
<comment type="caution">
    <text evidence="16">The sequence shown here is derived from an EMBL/GenBank/DDBJ whole genome shotgun (WGS) entry which is preliminary data.</text>
</comment>
<dbReference type="InterPro" id="IPR036365">
    <property type="entry name" value="PGBD-like_sf"/>
</dbReference>
<dbReference type="PANTHER" id="PTHR10201:SF213">
    <property type="entry name" value="METALLOENDOPROTEINASE 2-MMP-LIKE"/>
    <property type="match status" value="1"/>
</dbReference>
<feature type="short sequence motif" description="Cysteine switch" evidence="13">
    <location>
        <begin position="116"/>
        <end position="147"/>
    </location>
</feature>
<evidence type="ECO:0000256" key="10">
    <source>
        <dbReference type="PIRSR" id="PIRSR001191-1"/>
    </source>
</evidence>
<dbReference type="OrthoDB" id="406838at2759"/>
<dbReference type="GO" id="GO:0030574">
    <property type="term" value="P:collagen catabolic process"/>
    <property type="evidence" value="ECO:0007669"/>
    <property type="project" value="TreeGrafter"/>
</dbReference>
<dbReference type="GO" id="GO:0031012">
    <property type="term" value="C:extracellular matrix"/>
    <property type="evidence" value="ECO:0007669"/>
    <property type="project" value="InterPro"/>
</dbReference>
<reference evidence="16" key="1">
    <citation type="submission" date="2018-01" db="EMBL/GenBank/DDBJ databases">
        <authorList>
            <person name="Mao J.F."/>
        </authorList>
    </citation>
    <scope>NUCLEOTIDE SEQUENCE</scope>
    <source>
        <strain evidence="16">Huo1</strain>
        <tissue evidence="16">Leaf</tissue>
    </source>
</reference>
<evidence type="ECO:0000256" key="6">
    <source>
        <dbReference type="ARBA" id="ARBA00022833"/>
    </source>
</evidence>
<feature type="binding site" evidence="12">
    <location>
        <position position="224"/>
    </location>
    <ligand>
        <name>Ca(2+)</name>
        <dbReference type="ChEBI" id="CHEBI:29108"/>
        <label>3</label>
    </ligand>
</feature>
<feature type="active site" evidence="10">
    <location>
        <position position="267"/>
    </location>
</feature>
<evidence type="ECO:0000256" key="11">
    <source>
        <dbReference type="PIRSR" id="PIRSR001191-2"/>
    </source>
</evidence>
<feature type="binding site" evidence="12">
    <location>
        <position position="244"/>
    </location>
    <ligand>
        <name>Ca(2+)</name>
        <dbReference type="ChEBI" id="CHEBI:29108"/>
        <label>3</label>
    </ligand>
</feature>
<dbReference type="Pfam" id="PF00413">
    <property type="entry name" value="Peptidase_M10"/>
    <property type="match status" value="1"/>
</dbReference>
<dbReference type="GO" id="GO:0008270">
    <property type="term" value="F:zinc ion binding"/>
    <property type="evidence" value="ECO:0007669"/>
    <property type="project" value="InterPro"/>
</dbReference>
<dbReference type="PRINTS" id="PR00138">
    <property type="entry name" value="MATRIXIN"/>
</dbReference>
<dbReference type="SUPFAM" id="SSF47090">
    <property type="entry name" value="PGBD-like"/>
    <property type="match status" value="1"/>
</dbReference>
<feature type="binding site" evidence="12">
    <location>
        <position position="217"/>
    </location>
    <ligand>
        <name>Zn(2+)</name>
        <dbReference type="ChEBI" id="CHEBI:29105"/>
        <label>1</label>
    </ligand>
</feature>
<dbReference type="PROSITE" id="PS00546">
    <property type="entry name" value="CYSTEINE_SWITCH"/>
    <property type="match status" value="1"/>
</dbReference>
<keyword evidence="4 14" id="KW-0732">Signal</keyword>
<dbReference type="PIRSF" id="PIRSF001191">
    <property type="entry name" value="Peptidase_M10A_matrix"/>
    <property type="match status" value="1"/>
</dbReference>
<dbReference type="EMBL" id="PNBA02000006">
    <property type="protein sequence ID" value="KAG6420907.1"/>
    <property type="molecule type" value="Genomic_DNA"/>
</dbReference>
<keyword evidence="12" id="KW-0106">Calcium</keyword>
<keyword evidence="5" id="KW-0378">Hydrolase</keyword>
<protein>
    <recommendedName>
        <fullName evidence="15">Peptidase metallopeptidase domain-containing protein</fullName>
    </recommendedName>
</protein>
<feature type="binding site" evidence="12">
    <location>
        <position position="232"/>
    </location>
    <ligand>
        <name>Zn(2+)</name>
        <dbReference type="ChEBI" id="CHEBI:29105"/>
        <label>1</label>
    </ligand>
</feature>
<dbReference type="InterPro" id="IPR021190">
    <property type="entry name" value="Pept_M10A"/>
</dbReference>
<feature type="binding site" evidence="11">
    <location>
        <position position="276"/>
    </location>
    <ligand>
        <name>Zn(2+)</name>
        <dbReference type="ChEBI" id="CHEBI:29105"/>
        <label>2</label>
        <note>catalytic</note>
    </ligand>
</feature>
<feature type="binding site" evidence="11">
    <location>
        <position position="266"/>
    </location>
    <ligand>
        <name>Zn(2+)</name>
        <dbReference type="ChEBI" id="CHEBI:29105"/>
        <label>2</label>
        <note>catalytic</note>
    </ligand>
</feature>
<dbReference type="GO" id="GO:0006508">
    <property type="term" value="P:proteolysis"/>
    <property type="evidence" value="ECO:0007669"/>
    <property type="project" value="UniProtKB-KW"/>
</dbReference>
<feature type="binding site" evidence="12">
    <location>
        <position position="219"/>
    </location>
    <ligand>
        <name>Zn(2+)</name>
        <dbReference type="ChEBI" id="CHEBI:29105"/>
        <label>1</label>
    </ligand>
</feature>
<organism evidence="16">
    <name type="scientific">Salvia splendens</name>
    <name type="common">Scarlet sage</name>
    <dbReference type="NCBI Taxonomy" id="180675"/>
    <lineage>
        <taxon>Eukaryota</taxon>
        <taxon>Viridiplantae</taxon>
        <taxon>Streptophyta</taxon>
        <taxon>Embryophyta</taxon>
        <taxon>Tracheophyta</taxon>
        <taxon>Spermatophyta</taxon>
        <taxon>Magnoliopsida</taxon>
        <taxon>eudicotyledons</taxon>
        <taxon>Gunneridae</taxon>
        <taxon>Pentapetalae</taxon>
        <taxon>asterids</taxon>
        <taxon>lamiids</taxon>
        <taxon>Lamiales</taxon>
        <taxon>Lamiaceae</taxon>
        <taxon>Nepetoideae</taxon>
        <taxon>Mentheae</taxon>
        <taxon>Salviinae</taxon>
        <taxon>Salvia</taxon>
        <taxon>Salvia subgen. Calosphace</taxon>
        <taxon>core Calosphace</taxon>
    </lineage>
</organism>
<evidence type="ECO:0000256" key="3">
    <source>
        <dbReference type="ARBA" id="ARBA00022723"/>
    </source>
</evidence>
<evidence type="ECO:0000256" key="5">
    <source>
        <dbReference type="ARBA" id="ARBA00022801"/>
    </source>
</evidence>
<dbReference type="Gene3D" id="3.40.390.10">
    <property type="entry name" value="Collagenase (Catalytic Domain)"/>
    <property type="match status" value="1"/>
</dbReference>
<keyword evidence="6 11" id="KW-0862">Zinc</keyword>
<name>A0A8X8XYC2_SALSN</name>
<dbReference type="Proteomes" id="UP000298416">
    <property type="component" value="Unassembled WGS sequence"/>
</dbReference>
<dbReference type="FunFam" id="3.40.390.10:FF:000018">
    <property type="entry name" value="Metalloendoproteinase 1"/>
    <property type="match status" value="1"/>
</dbReference>